<protein>
    <submittedName>
        <fullName evidence="1">Uncharacterized protein</fullName>
    </submittedName>
</protein>
<name>A0AAE3D2Y4_9HYPH</name>
<dbReference type="EMBL" id="JAICBX010000004">
    <property type="protein sequence ID" value="MBW8639306.1"/>
    <property type="molecule type" value="Genomic_DNA"/>
</dbReference>
<organism evidence="1 2">
    <name type="scientific">Flavimaribacter sediminis</name>
    <dbReference type="NCBI Taxonomy" id="2865987"/>
    <lineage>
        <taxon>Bacteria</taxon>
        <taxon>Pseudomonadati</taxon>
        <taxon>Pseudomonadota</taxon>
        <taxon>Alphaproteobacteria</taxon>
        <taxon>Hyphomicrobiales</taxon>
        <taxon>Rhizobiaceae</taxon>
        <taxon>Flavimaribacter</taxon>
    </lineage>
</organism>
<dbReference type="AlphaFoldDB" id="A0AAE3D2Y4"/>
<gene>
    <name evidence="1" type="ORF">K1W69_19080</name>
</gene>
<reference evidence="1" key="1">
    <citation type="submission" date="2021-08" db="EMBL/GenBank/DDBJ databases">
        <title>Hoeflea bacterium WL0058 sp. nov., isolated from the sediment.</title>
        <authorList>
            <person name="Wang L."/>
            <person name="Zhang D."/>
        </authorList>
    </citation>
    <scope>NUCLEOTIDE SEQUENCE</scope>
    <source>
        <strain evidence="1">WL0058</strain>
    </source>
</reference>
<keyword evidence="2" id="KW-1185">Reference proteome</keyword>
<dbReference type="Proteomes" id="UP001196509">
    <property type="component" value="Unassembled WGS sequence"/>
</dbReference>
<sequence length="134" mass="14833">MIAQSDQFLPEDDQVSAAVLGVRVILLGRPDDDINHIGKAPATLTALLESMVDLDRNDQLPAIFIEKSPNRLFDFTFGNDVAVTGNHAFRLSSAGPAFVRRASPTQGKMIITQRFVNGKTEFKQQKQLIRIILI</sequence>
<evidence type="ECO:0000313" key="2">
    <source>
        <dbReference type="Proteomes" id="UP001196509"/>
    </source>
</evidence>
<comment type="caution">
    <text evidence="1">The sequence shown here is derived from an EMBL/GenBank/DDBJ whole genome shotgun (WGS) entry which is preliminary data.</text>
</comment>
<proteinExistence type="predicted"/>
<accession>A0AAE3D2Y4</accession>
<evidence type="ECO:0000313" key="1">
    <source>
        <dbReference type="EMBL" id="MBW8639306.1"/>
    </source>
</evidence>